<dbReference type="EMBL" id="CP000510">
    <property type="protein sequence ID" value="ABM02087.1"/>
    <property type="molecule type" value="Genomic_DNA"/>
</dbReference>
<organism evidence="1 2">
    <name type="scientific">Psychromonas ingrahamii (strain DSM 17664 / CCUG 51855 / 37)</name>
    <dbReference type="NCBI Taxonomy" id="357804"/>
    <lineage>
        <taxon>Bacteria</taxon>
        <taxon>Pseudomonadati</taxon>
        <taxon>Pseudomonadota</taxon>
        <taxon>Gammaproteobacteria</taxon>
        <taxon>Alteromonadales</taxon>
        <taxon>Psychromonadaceae</taxon>
        <taxon>Psychromonas</taxon>
    </lineage>
</organism>
<gene>
    <name evidence="1" type="ordered locus">Ping_0220</name>
</gene>
<evidence type="ECO:0000313" key="1">
    <source>
        <dbReference type="EMBL" id="ABM02087.1"/>
    </source>
</evidence>
<proteinExistence type="predicted"/>
<reference evidence="1 2" key="1">
    <citation type="submission" date="2007-01" db="EMBL/GenBank/DDBJ databases">
        <title>Complete sequence of Psychromonas ingrahamii 37.</title>
        <authorList>
            <consortium name="US DOE Joint Genome Institute"/>
            <person name="Copeland A."/>
            <person name="Lucas S."/>
            <person name="Lapidus A."/>
            <person name="Barry K."/>
            <person name="Detter J.C."/>
            <person name="Glavina del Rio T."/>
            <person name="Hammon N."/>
            <person name="Israni S."/>
            <person name="Dalin E."/>
            <person name="Tice H."/>
            <person name="Pitluck S."/>
            <person name="Thompson L.S."/>
            <person name="Brettin T."/>
            <person name="Bruce D."/>
            <person name="Han C."/>
            <person name="Tapia R."/>
            <person name="Schmutz J."/>
            <person name="Larimer F."/>
            <person name="Land M."/>
            <person name="Hauser L."/>
            <person name="Kyrpides N."/>
            <person name="Ivanova N."/>
            <person name="Staley J."/>
            <person name="Richardson P."/>
        </authorList>
    </citation>
    <scope>NUCLEOTIDE SEQUENCE [LARGE SCALE GENOMIC DNA]</scope>
    <source>
        <strain evidence="1 2">37</strain>
    </source>
</reference>
<dbReference type="Proteomes" id="UP000000639">
    <property type="component" value="Chromosome"/>
</dbReference>
<dbReference type="KEGG" id="pin:Ping_0220"/>
<keyword evidence="2" id="KW-1185">Reference proteome</keyword>
<evidence type="ECO:0000313" key="2">
    <source>
        <dbReference type="Proteomes" id="UP000000639"/>
    </source>
</evidence>
<sequence>MQAFLGNTWHLLTVCLKKNQQCLFSFTNQTTSCFPVSLILWQRYINLGFSAQRAKKRVKTIRLKDKIIIFRQQGKTASDKNP</sequence>
<protein>
    <submittedName>
        <fullName evidence="1">Uncharacterized protein</fullName>
    </submittedName>
</protein>
<dbReference type="AlphaFoldDB" id="A1SRH2"/>
<accession>A1SRH2</accession>
<dbReference type="HOGENOM" id="CLU_2555790_0_0_6"/>
<name>A1SRH2_PSYIN</name>